<evidence type="ECO:0008006" key="5">
    <source>
        <dbReference type="Google" id="ProtNLM"/>
    </source>
</evidence>
<reference evidence="3" key="1">
    <citation type="submission" date="2022-07" db="EMBL/GenBank/DDBJ databases">
        <authorList>
            <person name="Wu T."/>
        </authorList>
    </citation>
    <scope>NUCLEOTIDE SEQUENCE</scope>
    <source>
        <strain evidence="3">SD-1</strain>
    </source>
</reference>
<feature type="chain" id="PRO_5043556238" description="Lipoprotein" evidence="2">
    <location>
        <begin position="25"/>
        <end position="278"/>
    </location>
</feature>
<dbReference type="AlphaFoldDB" id="A0AAX3EDA8"/>
<accession>A0AAX3EDA8</accession>
<dbReference type="EMBL" id="CP101185">
    <property type="protein sequence ID" value="UYV96072.1"/>
    <property type="molecule type" value="Genomic_DNA"/>
</dbReference>
<dbReference type="RefSeq" id="WP_069695080.1">
    <property type="nucleotide sequence ID" value="NZ_CP043010.1"/>
</dbReference>
<protein>
    <recommendedName>
        <fullName evidence="5">Lipoprotein</fullName>
    </recommendedName>
</protein>
<proteinExistence type="predicted"/>
<name>A0AAX3EDA8_PAEUR</name>
<sequence>MKTLMTRKAALSAAALAVLGSLLAGCSGGPEAAQPSPSASTAKVASEDLGKALDRLVFQGTGAKSTDGGACLVRAVQDKKLSDTGQAYIVGKGSDDIAAVANGLREVSVMDAAILLSPELRDKFDACVDAVILPTPTPGATAGTDGKDQVYAPPKQGQELPQARQPDLTPKFPVPQGTSINSSSQLTAGLVSMFSSYALNEDQKKTYEASGECLAGVVFQAGFSQETLRFLAGGASIGAGSISDFLPKEEDKTIWKSRDFTAALVDCTASATPKNGKA</sequence>
<dbReference type="PROSITE" id="PS51257">
    <property type="entry name" value="PROKAR_LIPOPROTEIN"/>
    <property type="match status" value="1"/>
</dbReference>
<gene>
    <name evidence="3" type="ORF">NL394_13380</name>
</gene>
<keyword evidence="2" id="KW-0732">Signal</keyword>
<evidence type="ECO:0000256" key="1">
    <source>
        <dbReference type="SAM" id="MobiDB-lite"/>
    </source>
</evidence>
<dbReference type="Proteomes" id="UP001163293">
    <property type="component" value="Chromosome"/>
</dbReference>
<feature type="signal peptide" evidence="2">
    <location>
        <begin position="1"/>
        <end position="24"/>
    </location>
</feature>
<evidence type="ECO:0000313" key="3">
    <source>
        <dbReference type="EMBL" id="UYV96072.1"/>
    </source>
</evidence>
<evidence type="ECO:0000256" key="2">
    <source>
        <dbReference type="SAM" id="SignalP"/>
    </source>
</evidence>
<keyword evidence="4" id="KW-1185">Reference proteome</keyword>
<organism evidence="3 4">
    <name type="scientific">Paenarthrobacter ureafaciens</name>
    <dbReference type="NCBI Taxonomy" id="37931"/>
    <lineage>
        <taxon>Bacteria</taxon>
        <taxon>Bacillati</taxon>
        <taxon>Actinomycetota</taxon>
        <taxon>Actinomycetes</taxon>
        <taxon>Micrococcales</taxon>
        <taxon>Micrococcaceae</taxon>
        <taxon>Paenarthrobacter</taxon>
    </lineage>
</organism>
<feature type="region of interest" description="Disordered" evidence="1">
    <location>
        <begin position="137"/>
        <end position="168"/>
    </location>
</feature>
<evidence type="ECO:0000313" key="4">
    <source>
        <dbReference type="Proteomes" id="UP001163293"/>
    </source>
</evidence>